<dbReference type="GO" id="GO:0006629">
    <property type="term" value="P:lipid metabolic process"/>
    <property type="evidence" value="ECO:0007669"/>
    <property type="project" value="InterPro"/>
</dbReference>
<evidence type="ECO:0000313" key="1">
    <source>
        <dbReference type="EMBL" id="TXH79161.1"/>
    </source>
</evidence>
<dbReference type="GO" id="GO:0004620">
    <property type="term" value="F:phospholipase activity"/>
    <property type="evidence" value="ECO:0007669"/>
    <property type="project" value="InterPro"/>
</dbReference>
<dbReference type="InterPro" id="IPR036541">
    <property type="entry name" value="PLipase_A1_sf"/>
</dbReference>
<organism evidence="1 2">
    <name type="scientific">Thauera aminoaromatica</name>
    <dbReference type="NCBI Taxonomy" id="164330"/>
    <lineage>
        <taxon>Bacteria</taxon>
        <taxon>Pseudomonadati</taxon>
        <taxon>Pseudomonadota</taxon>
        <taxon>Betaproteobacteria</taxon>
        <taxon>Rhodocyclales</taxon>
        <taxon>Zoogloeaceae</taxon>
        <taxon>Thauera</taxon>
    </lineage>
</organism>
<evidence type="ECO:0000313" key="2">
    <source>
        <dbReference type="Proteomes" id="UP000321192"/>
    </source>
</evidence>
<feature type="non-terminal residue" evidence="1">
    <location>
        <position position="1"/>
    </location>
</feature>
<gene>
    <name evidence="1" type="ORF">E6Q80_21115</name>
</gene>
<dbReference type="Gene3D" id="2.40.230.10">
    <property type="entry name" value="Phospholipase A1"/>
    <property type="match status" value="1"/>
</dbReference>
<reference evidence="1 2" key="1">
    <citation type="submission" date="2018-09" db="EMBL/GenBank/DDBJ databases">
        <title>Metagenome Assembled Genomes from an Advanced Water Purification Facility.</title>
        <authorList>
            <person name="Stamps B.W."/>
            <person name="Spear J.R."/>
        </authorList>
    </citation>
    <scope>NUCLEOTIDE SEQUENCE [LARGE SCALE GENOMIC DNA]</scope>
    <source>
        <strain evidence="1">Bin_27_1</strain>
    </source>
</reference>
<proteinExistence type="predicted"/>
<comment type="caution">
    <text evidence="1">The sequence shown here is derived from an EMBL/GenBank/DDBJ whole genome shotgun (WGS) entry which is preliminary data.</text>
</comment>
<protein>
    <submittedName>
        <fullName evidence="1">Uncharacterized protein</fullName>
    </submittedName>
</protein>
<dbReference type="GO" id="GO:0016020">
    <property type="term" value="C:membrane"/>
    <property type="evidence" value="ECO:0007669"/>
    <property type="project" value="InterPro"/>
</dbReference>
<sequence>LQAFKGYGETLLEYDENKEAQYRIGVSLVR</sequence>
<dbReference type="EMBL" id="SSFD01000361">
    <property type="protein sequence ID" value="TXH79161.1"/>
    <property type="molecule type" value="Genomic_DNA"/>
</dbReference>
<accession>A0A5C7S998</accession>
<dbReference type="SUPFAM" id="SSF56931">
    <property type="entry name" value="Outer membrane phospholipase A (OMPLA)"/>
    <property type="match status" value="1"/>
</dbReference>
<name>A0A5C7S998_THASP</name>
<dbReference type="Proteomes" id="UP000321192">
    <property type="component" value="Unassembled WGS sequence"/>
</dbReference>
<dbReference type="AlphaFoldDB" id="A0A5C7S998"/>